<evidence type="ECO:0000256" key="1">
    <source>
        <dbReference type="SAM" id="Phobius"/>
    </source>
</evidence>
<organism evidence="2 3">
    <name type="scientific">Sphingobacterium kyonggiense</name>
    <dbReference type="NCBI Taxonomy" id="714075"/>
    <lineage>
        <taxon>Bacteria</taxon>
        <taxon>Pseudomonadati</taxon>
        <taxon>Bacteroidota</taxon>
        <taxon>Sphingobacteriia</taxon>
        <taxon>Sphingobacteriales</taxon>
        <taxon>Sphingobacteriaceae</taxon>
        <taxon>Sphingobacterium</taxon>
    </lineage>
</organism>
<gene>
    <name evidence="2" type="ORF">GCM10022216_19630</name>
</gene>
<accession>A0ABP7YSA3</accession>
<comment type="caution">
    <text evidence="2">The sequence shown here is derived from an EMBL/GenBank/DDBJ whole genome shotgun (WGS) entry which is preliminary data.</text>
</comment>
<keyword evidence="1" id="KW-1133">Transmembrane helix</keyword>
<reference evidence="3" key="1">
    <citation type="journal article" date="2019" name="Int. J. Syst. Evol. Microbiol.">
        <title>The Global Catalogue of Microorganisms (GCM) 10K type strain sequencing project: providing services to taxonomists for standard genome sequencing and annotation.</title>
        <authorList>
            <consortium name="The Broad Institute Genomics Platform"/>
            <consortium name="The Broad Institute Genome Sequencing Center for Infectious Disease"/>
            <person name="Wu L."/>
            <person name="Ma J."/>
        </authorList>
    </citation>
    <scope>NUCLEOTIDE SEQUENCE [LARGE SCALE GENOMIC DNA]</scope>
    <source>
        <strain evidence="3">JCM 16704</strain>
    </source>
</reference>
<dbReference type="RefSeq" id="WP_344674522.1">
    <property type="nucleotide sequence ID" value="NZ_BAAAZI010000007.1"/>
</dbReference>
<feature type="transmembrane region" description="Helical" evidence="1">
    <location>
        <begin position="7"/>
        <end position="26"/>
    </location>
</feature>
<proteinExistence type="predicted"/>
<keyword evidence="3" id="KW-1185">Reference proteome</keyword>
<name>A0ABP7YSA3_9SPHI</name>
<dbReference type="Proteomes" id="UP001500101">
    <property type="component" value="Unassembled WGS sequence"/>
</dbReference>
<protein>
    <submittedName>
        <fullName evidence="2">Uncharacterized protein</fullName>
    </submittedName>
</protein>
<keyword evidence="1" id="KW-0472">Membrane</keyword>
<evidence type="ECO:0000313" key="3">
    <source>
        <dbReference type="Proteomes" id="UP001500101"/>
    </source>
</evidence>
<keyword evidence="1" id="KW-0812">Transmembrane</keyword>
<sequence>MSDKSKKIFLALSIVVPFLIYCVYYYSNMIKNAPYRFTDFESVDIRYGFPDSMLNHFNSKTADYEYLTKDGQLIKDTLRLRNDDLLYLHRKAQELGFWNVQDDMTTSAADKKDLARVPRYTLTFKYKEKTKSVTMDADYAGNPKMFEAARTTVDEVMRMLASAKTR</sequence>
<evidence type="ECO:0000313" key="2">
    <source>
        <dbReference type="EMBL" id="GAA4140492.1"/>
    </source>
</evidence>
<dbReference type="EMBL" id="BAAAZI010000007">
    <property type="protein sequence ID" value="GAA4140492.1"/>
    <property type="molecule type" value="Genomic_DNA"/>
</dbReference>